<proteinExistence type="predicted"/>
<dbReference type="RefSeq" id="XP_008881537.1">
    <property type="nucleotide sequence ID" value="XM_008883315.1"/>
</dbReference>
<name>A0A024T8C5_9STRA</name>
<protein>
    <submittedName>
        <fullName evidence="1">Uncharacterized protein</fullName>
    </submittedName>
</protein>
<dbReference type="AlphaFoldDB" id="A0A024T8C5"/>
<dbReference type="EMBL" id="KI914301">
    <property type="protein sequence ID" value="ETV89831.1"/>
    <property type="molecule type" value="Genomic_DNA"/>
</dbReference>
<sequence length="92" mass="10294">MVETPEILGLETPCFSHACDRTRFSPQAVRFCKAGGGLKESPGSLLPGMPQDTGIVRVHNLFRHFPVTSTHRLVDVLEHQCVDRMITCDVFR</sequence>
<dbReference type="VEuPathDB" id="FungiDB:H310_15330"/>
<evidence type="ECO:0000313" key="1">
    <source>
        <dbReference type="EMBL" id="ETV89831.1"/>
    </source>
</evidence>
<dbReference type="GeneID" id="20092380"/>
<reference evidence="1" key="1">
    <citation type="submission" date="2013-12" db="EMBL/GenBank/DDBJ databases">
        <title>The Genome Sequence of Aphanomyces invadans NJM9701.</title>
        <authorList>
            <consortium name="The Broad Institute Genomics Platform"/>
            <person name="Russ C."/>
            <person name="Tyler B."/>
            <person name="van West P."/>
            <person name="Dieguez-Uribeondo J."/>
            <person name="Young S.K."/>
            <person name="Zeng Q."/>
            <person name="Gargeya S."/>
            <person name="Fitzgerald M."/>
            <person name="Abouelleil A."/>
            <person name="Alvarado L."/>
            <person name="Chapman S.B."/>
            <person name="Gainer-Dewar J."/>
            <person name="Goldberg J."/>
            <person name="Griggs A."/>
            <person name="Gujja S."/>
            <person name="Hansen M."/>
            <person name="Howarth C."/>
            <person name="Imamovic A."/>
            <person name="Ireland A."/>
            <person name="Larimer J."/>
            <person name="McCowan C."/>
            <person name="Murphy C."/>
            <person name="Pearson M."/>
            <person name="Poon T.W."/>
            <person name="Priest M."/>
            <person name="Roberts A."/>
            <person name="Saif S."/>
            <person name="Shea T."/>
            <person name="Sykes S."/>
            <person name="Wortman J."/>
            <person name="Nusbaum C."/>
            <person name="Birren B."/>
        </authorList>
    </citation>
    <scope>NUCLEOTIDE SEQUENCE [LARGE SCALE GENOMIC DNA]</scope>
    <source>
        <strain evidence="1">NJM9701</strain>
    </source>
</reference>
<organism evidence="1">
    <name type="scientific">Aphanomyces invadans</name>
    <dbReference type="NCBI Taxonomy" id="157072"/>
    <lineage>
        <taxon>Eukaryota</taxon>
        <taxon>Sar</taxon>
        <taxon>Stramenopiles</taxon>
        <taxon>Oomycota</taxon>
        <taxon>Saprolegniomycetes</taxon>
        <taxon>Saprolegniales</taxon>
        <taxon>Verrucalvaceae</taxon>
        <taxon>Aphanomyces</taxon>
    </lineage>
</organism>
<gene>
    <name evidence="1" type="ORF">H310_15330</name>
</gene>
<accession>A0A024T8C5</accession>